<evidence type="ECO:0000256" key="11">
    <source>
        <dbReference type="HAMAP-Rule" id="MF_01576"/>
    </source>
</evidence>
<evidence type="ECO:0000256" key="4">
    <source>
        <dbReference type="ARBA" id="ARBA00022755"/>
    </source>
</evidence>
<dbReference type="GO" id="GO:0000105">
    <property type="term" value="P:L-histidine biosynthetic process"/>
    <property type="evidence" value="ECO:0007669"/>
    <property type="project" value="UniProtKB-KW"/>
</dbReference>
<comment type="caution">
    <text evidence="11">Lacks conserved residue(s) required for the propagation of feature annotation.</text>
</comment>
<reference evidence="14 15" key="1">
    <citation type="journal article" date="2015" name="Clin. Infect. Dis.">
        <title>Genomic Investigations unmask Mycoplasma amphoriforme, a new respiratory pathogen.</title>
        <authorList>
            <person name="Gillespie S.H."/>
            <person name="Ling C.L."/>
            <person name="Oravcova K."/>
            <person name="Pinheiro M."/>
            <person name="Wells L."/>
            <person name="Bryant J.M."/>
            <person name="McHugh T.D."/>
            <person name="Bebear C."/>
            <person name="Webster D."/>
            <person name="Harris S.R."/>
            <person name="Seth-Smith H.M."/>
            <person name="Thomson N.R."/>
        </authorList>
    </citation>
    <scope>NUCLEOTIDE SEQUENCE [LARGE SCALE GENOMIC DNA]</scope>
    <source>
        <strain evidence="14 15">A39</strain>
    </source>
</reference>
<evidence type="ECO:0000259" key="13">
    <source>
        <dbReference type="Pfam" id="PF02882"/>
    </source>
</evidence>
<proteinExistence type="inferred from homology"/>
<accession>A0A292IIB0</accession>
<keyword evidence="4 11" id="KW-0658">Purine biosynthesis</keyword>
<evidence type="ECO:0000256" key="7">
    <source>
        <dbReference type="ARBA" id="ARBA00023002"/>
    </source>
</evidence>
<evidence type="ECO:0000313" key="14">
    <source>
        <dbReference type="EMBL" id="CDN40415.1"/>
    </source>
</evidence>
<evidence type="ECO:0000256" key="1">
    <source>
        <dbReference type="ARBA" id="ARBA00004777"/>
    </source>
</evidence>
<evidence type="ECO:0000256" key="6">
    <source>
        <dbReference type="ARBA" id="ARBA00022857"/>
    </source>
</evidence>
<dbReference type="PANTHER" id="PTHR48099">
    <property type="entry name" value="C-1-TETRAHYDROFOLATE SYNTHASE, CYTOPLASMIC-RELATED"/>
    <property type="match status" value="1"/>
</dbReference>
<dbReference type="InterPro" id="IPR000672">
    <property type="entry name" value="THF_DH/CycHdrlase"/>
</dbReference>
<evidence type="ECO:0000313" key="15">
    <source>
        <dbReference type="Proteomes" id="UP000261764"/>
    </source>
</evidence>
<protein>
    <recommendedName>
        <fullName evidence="11">Bifunctional protein FolD</fullName>
    </recommendedName>
    <domain>
        <recommendedName>
            <fullName evidence="11">Methylenetetrahydrofolate dehydrogenase</fullName>
            <ecNumber evidence="11">1.5.1.5</ecNumber>
        </recommendedName>
    </domain>
    <domain>
        <recommendedName>
            <fullName evidence="11">Methenyltetrahydrofolate cyclohydrolase</fullName>
            <ecNumber evidence="11">3.5.4.9</ecNumber>
        </recommendedName>
    </domain>
</protein>
<dbReference type="KEGG" id="mamp:MAMA39_02940"/>
<dbReference type="AlphaFoldDB" id="A0A292IIB0"/>
<comment type="subunit">
    <text evidence="11">Homodimer.</text>
</comment>
<dbReference type="PROSITE" id="PS00766">
    <property type="entry name" value="THF_DHG_CYH_1"/>
    <property type="match status" value="1"/>
</dbReference>
<keyword evidence="9 11" id="KW-0486">Methionine biosynthesis</keyword>
<sequence>MIRLDGKKIAKQIEQELYPITSTKLHHLALIQIGNDFSSSIYIRKKIEACERLKAKTSLIKRIDIKQAELISLINELNYNPSVHGILVQLPLPKNFNVDVVLNAISPMKDVDVFLPATENLVTLSNQSPVPCVVNGILHLKKAYDLDWNKKQIVVVGKGKTGGQPIINWLQKHQYWVQGYEKNDADINIKIQDADVLITAIGNPHVIDSSKLKKGCAFFDVGISRDINNRVIGDINFEIASQTQAAYGTPVPGGIGPMTIVMLLKNLIILKQIQDESK</sequence>
<evidence type="ECO:0000256" key="3">
    <source>
        <dbReference type="ARBA" id="ARBA00022605"/>
    </source>
</evidence>
<keyword evidence="6 11" id="KW-0521">NADP</keyword>
<dbReference type="GO" id="GO:0006164">
    <property type="term" value="P:purine nucleotide biosynthetic process"/>
    <property type="evidence" value="ECO:0007669"/>
    <property type="project" value="UniProtKB-KW"/>
</dbReference>
<dbReference type="GO" id="GO:0004477">
    <property type="term" value="F:methenyltetrahydrofolate cyclohydrolase activity"/>
    <property type="evidence" value="ECO:0007669"/>
    <property type="project" value="UniProtKB-UniRule"/>
</dbReference>
<evidence type="ECO:0000256" key="5">
    <source>
        <dbReference type="ARBA" id="ARBA00022801"/>
    </source>
</evidence>
<dbReference type="RefSeq" id="WP_343251762.1">
    <property type="nucleotide sequence ID" value="NZ_HG937516.1"/>
</dbReference>
<feature type="domain" description="Tetrahydrofolate dehydrogenase/cyclohydrolase NAD(P)-binding" evidence="13">
    <location>
        <begin position="131"/>
        <end position="270"/>
    </location>
</feature>
<feature type="domain" description="Tetrahydrofolate dehydrogenase/cyclohydrolase catalytic" evidence="12">
    <location>
        <begin position="4"/>
        <end position="112"/>
    </location>
</feature>
<dbReference type="Pfam" id="PF02882">
    <property type="entry name" value="THF_DHG_CYH_C"/>
    <property type="match status" value="1"/>
</dbReference>
<dbReference type="Proteomes" id="UP000261764">
    <property type="component" value="Chromosome I"/>
</dbReference>
<dbReference type="EC" id="1.5.1.5" evidence="11"/>
<keyword evidence="5 11" id="KW-0378">Hydrolase</keyword>
<comment type="catalytic activity">
    <reaction evidence="11">
        <text>(6R)-5,10-methylene-5,6,7,8-tetrahydrofolate + NADP(+) = (6R)-5,10-methenyltetrahydrofolate + NADPH</text>
        <dbReference type="Rhea" id="RHEA:22812"/>
        <dbReference type="ChEBI" id="CHEBI:15636"/>
        <dbReference type="ChEBI" id="CHEBI:57455"/>
        <dbReference type="ChEBI" id="CHEBI:57783"/>
        <dbReference type="ChEBI" id="CHEBI:58349"/>
        <dbReference type="EC" id="1.5.1.5"/>
    </reaction>
</comment>
<dbReference type="GO" id="GO:0009086">
    <property type="term" value="P:methionine biosynthetic process"/>
    <property type="evidence" value="ECO:0007669"/>
    <property type="project" value="UniProtKB-KW"/>
</dbReference>
<keyword evidence="2 11" id="KW-0554">One-carbon metabolism</keyword>
<name>A0A292IIB0_9MOLU</name>
<evidence type="ECO:0000256" key="10">
    <source>
        <dbReference type="ARBA" id="ARBA00023268"/>
    </source>
</evidence>
<dbReference type="InterPro" id="IPR046346">
    <property type="entry name" value="Aminoacid_DH-like_N_sf"/>
</dbReference>
<dbReference type="Gene3D" id="3.40.50.10860">
    <property type="entry name" value="Leucine Dehydrogenase, chain A, domain 1"/>
    <property type="match status" value="1"/>
</dbReference>
<evidence type="ECO:0000256" key="8">
    <source>
        <dbReference type="ARBA" id="ARBA00023102"/>
    </source>
</evidence>
<comment type="function">
    <text evidence="11">Catalyzes the oxidation of 5,10-methylenetetrahydrofolate to 5,10-methenyltetrahydrofolate and then the hydrolysis of 5,10-methenyltetrahydrofolate to 10-formyltetrahydrofolate.</text>
</comment>
<dbReference type="InterPro" id="IPR036291">
    <property type="entry name" value="NAD(P)-bd_dom_sf"/>
</dbReference>
<dbReference type="PROSITE" id="PS00767">
    <property type="entry name" value="THF_DHG_CYH_2"/>
    <property type="match status" value="1"/>
</dbReference>
<keyword evidence="15" id="KW-1185">Reference proteome</keyword>
<comment type="catalytic activity">
    <reaction evidence="11">
        <text>(6R)-5,10-methenyltetrahydrofolate + H2O = (6R)-10-formyltetrahydrofolate + H(+)</text>
        <dbReference type="Rhea" id="RHEA:23700"/>
        <dbReference type="ChEBI" id="CHEBI:15377"/>
        <dbReference type="ChEBI" id="CHEBI:15378"/>
        <dbReference type="ChEBI" id="CHEBI:57455"/>
        <dbReference type="ChEBI" id="CHEBI:195366"/>
        <dbReference type="EC" id="3.5.4.9"/>
    </reaction>
</comment>
<evidence type="ECO:0000256" key="9">
    <source>
        <dbReference type="ARBA" id="ARBA00023167"/>
    </source>
</evidence>
<dbReference type="GO" id="GO:0004488">
    <property type="term" value="F:methylenetetrahydrofolate dehydrogenase (NADP+) activity"/>
    <property type="evidence" value="ECO:0007669"/>
    <property type="project" value="UniProtKB-UniRule"/>
</dbReference>
<dbReference type="InterPro" id="IPR020867">
    <property type="entry name" value="THF_DH/CycHdrlase_CS"/>
</dbReference>
<keyword evidence="10 11" id="KW-0511">Multifunctional enzyme</keyword>
<dbReference type="HAMAP" id="MF_01576">
    <property type="entry name" value="THF_DHG_CYH"/>
    <property type="match status" value="1"/>
</dbReference>
<dbReference type="Gene3D" id="3.40.50.720">
    <property type="entry name" value="NAD(P)-binding Rossmann-like Domain"/>
    <property type="match status" value="1"/>
</dbReference>
<dbReference type="EMBL" id="HG937516">
    <property type="protein sequence ID" value="CDN40415.1"/>
    <property type="molecule type" value="Genomic_DNA"/>
</dbReference>
<dbReference type="EC" id="3.5.4.9" evidence="11"/>
<feature type="binding site" evidence="11">
    <location>
        <begin position="157"/>
        <end position="159"/>
    </location>
    <ligand>
        <name>NADP(+)</name>
        <dbReference type="ChEBI" id="CHEBI:58349"/>
    </ligand>
</feature>
<evidence type="ECO:0000259" key="12">
    <source>
        <dbReference type="Pfam" id="PF00763"/>
    </source>
</evidence>
<dbReference type="SUPFAM" id="SSF51735">
    <property type="entry name" value="NAD(P)-binding Rossmann-fold domains"/>
    <property type="match status" value="1"/>
</dbReference>
<dbReference type="UniPathway" id="UPA00193"/>
<gene>
    <name evidence="11" type="primary">folD</name>
    <name evidence="14" type="ORF">MAMA39_02940</name>
</gene>
<keyword evidence="7 11" id="KW-0560">Oxidoreductase</keyword>
<dbReference type="SUPFAM" id="SSF53223">
    <property type="entry name" value="Aminoacid dehydrogenase-like, N-terminal domain"/>
    <property type="match status" value="1"/>
</dbReference>
<dbReference type="InterPro" id="IPR020630">
    <property type="entry name" value="THF_DH/CycHdrlase_cat_dom"/>
</dbReference>
<dbReference type="InterPro" id="IPR020631">
    <property type="entry name" value="THF_DH/CycHdrlase_NAD-bd_dom"/>
</dbReference>
<keyword evidence="3 11" id="KW-0028">Amino-acid biosynthesis</keyword>
<comment type="similarity">
    <text evidence="11">Belongs to the tetrahydrofolate dehydrogenase/cyclohydrolase family.</text>
</comment>
<dbReference type="Pfam" id="PF00763">
    <property type="entry name" value="THF_DHG_CYH"/>
    <property type="match status" value="1"/>
</dbReference>
<comment type="pathway">
    <text evidence="1 11">One-carbon metabolism; tetrahydrofolate interconversion.</text>
</comment>
<keyword evidence="8 11" id="KW-0368">Histidine biosynthesis</keyword>
<dbReference type="PANTHER" id="PTHR48099:SF5">
    <property type="entry name" value="C-1-TETRAHYDROFOLATE SYNTHASE, CYTOPLASMIC"/>
    <property type="match status" value="1"/>
</dbReference>
<organism evidence="14 15">
    <name type="scientific">Mycoplasma amphoriforme A39</name>
    <dbReference type="NCBI Taxonomy" id="572419"/>
    <lineage>
        <taxon>Bacteria</taxon>
        <taxon>Bacillati</taxon>
        <taxon>Mycoplasmatota</taxon>
        <taxon>Mollicutes</taxon>
        <taxon>Mycoplasmataceae</taxon>
        <taxon>Mycoplasma</taxon>
    </lineage>
</organism>
<evidence type="ECO:0000256" key="2">
    <source>
        <dbReference type="ARBA" id="ARBA00022563"/>
    </source>
</evidence>
<dbReference type="GO" id="GO:0005829">
    <property type="term" value="C:cytosol"/>
    <property type="evidence" value="ECO:0007669"/>
    <property type="project" value="TreeGrafter"/>
</dbReference>
<dbReference type="PRINTS" id="PR00085">
    <property type="entry name" value="THFDHDRGNASE"/>
</dbReference>
<dbReference type="GO" id="GO:0035999">
    <property type="term" value="P:tetrahydrofolate interconversion"/>
    <property type="evidence" value="ECO:0007669"/>
    <property type="project" value="UniProtKB-UniRule"/>
</dbReference>
<feature type="binding site" evidence="11">
    <location>
        <position position="223"/>
    </location>
    <ligand>
        <name>NADP(+)</name>
        <dbReference type="ChEBI" id="CHEBI:58349"/>
    </ligand>
</feature>